<organism evidence="6 7">
    <name type="scientific">Microvirga vignae</name>
    <dbReference type="NCBI Taxonomy" id="1225564"/>
    <lineage>
        <taxon>Bacteria</taxon>
        <taxon>Pseudomonadati</taxon>
        <taxon>Pseudomonadota</taxon>
        <taxon>Alphaproteobacteria</taxon>
        <taxon>Hyphomicrobiales</taxon>
        <taxon>Methylobacteriaceae</taxon>
        <taxon>Microvirga</taxon>
    </lineage>
</organism>
<dbReference type="OrthoDB" id="9815174at2"/>
<proteinExistence type="inferred from homology"/>
<dbReference type="EMBL" id="LCYG01000060">
    <property type="protein sequence ID" value="KLK91136.1"/>
    <property type="molecule type" value="Genomic_DNA"/>
</dbReference>
<dbReference type="InterPro" id="IPR036390">
    <property type="entry name" value="WH_DNA-bd_sf"/>
</dbReference>
<dbReference type="Gene3D" id="3.40.190.10">
    <property type="entry name" value="Periplasmic binding protein-like II"/>
    <property type="match status" value="2"/>
</dbReference>
<comment type="caution">
    <text evidence="6">The sequence shown here is derived from an EMBL/GenBank/DDBJ whole genome shotgun (WGS) entry which is preliminary data.</text>
</comment>
<evidence type="ECO:0000256" key="2">
    <source>
        <dbReference type="ARBA" id="ARBA00023015"/>
    </source>
</evidence>
<dbReference type="Gene3D" id="1.10.10.10">
    <property type="entry name" value="Winged helix-like DNA-binding domain superfamily/Winged helix DNA-binding domain"/>
    <property type="match status" value="1"/>
</dbReference>
<keyword evidence="7" id="KW-1185">Reference proteome</keyword>
<reference evidence="6 7" key="1">
    <citation type="submission" date="2015-05" db="EMBL/GenBank/DDBJ databases">
        <title>Draft genome sequence of Microvirga vignae strain BR3299, a novel nitrogen fixing bacteria isolated from Brazil semi-aired region.</title>
        <authorList>
            <person name="Zilli J.E."/>
            <person name="Passos S.R."/>
            <person name="Leite J."/>
            <person name="Baldani J.I."/>
            <person name="Xavier G.R."/>
            <person name="Rumjaneck N.G."/>
            <person name="Simoes-Araujo J.L."/>
        </authorList>
    </citation>
    <scope>NUCLEOTIDE SEQUENCE [LARGE SCALE GENOMIC DNA]</scope>
    <source>
        <strain evidence="6 7">BR3299</strain>
    </source>
</reference>
<evidence type="ECO:0000256" key="3">
    <source>
        <dbReference type="ARBA" id="ARBA00023125"/>
    </source>
</evidence>
<dbReference type="GO" id="GO:0005829">
    <property type="term" value="C:cytosol"/>
    <property type="evidence" value="ECO:0007669"/>
    <property type="project" value="TreeGrafter"/>
</dbReference>
<dbReference type="InterPro" id="IPR036388">
    <property type="entry name" value="WH-like_DNA-bd_sf"/>
</dbReference>
<comment type="similarity">
    <text evidence="1">Belongs to the LysR transcriptional regulatory family.</text>
</comment>
<dbReference type="InterPro" id="IPR050950">
    <property type="entry name" value="HTH-type_LysR_regulators"/>
</dbReference>
<dbReference type="STRING" id="1225564.AA309_22065"/>
<dbReference type="InterPro" id="IPR005119">
    <property type="entry name" value="LysR_subst-bd"/>
</dbReference>
<name>A0A0H1R8G0_9HYPH</name>
<dbReference type="PANTHER" id="PTHR30419">
    <property type="entry name" value="HTH-TYPE TRANSCRIPTIONAL REGULATOR YBHD"/>
    <property type="match status" value="1"/>
</dbReference>
<dbReference type="PROSITE" id="PS50931">
    <property type="entry name" value="HTH_LYSR"/>
    <property type="match status" value="1"/>
</dbReference>
<gene>
    <name evidence="6" type="ORF">AA309_22065</name>
</gene>
<sequence length="303" mass="33665">MAFSLRQVRYFVAIAETGSISGAARHLSISQSTITEAVQELEQDLGFKLVERSTHGMSLTLKGYQFLRHAEKILAEVSNARRALSEGAAPSEGRLNLGVTPLVASYILADLLARFRRAFPLLEVSVVEDGRDYLEHLLIGGELDIAVMVLPPRPTLLSLEAEIVEASRYRLWLPLGHRFAQEAEVSLRNLAEEPQILLAIDEIDEAPKHAWQQFGIRPPTAFRTRSVEAVRSLVATGAGLAVLPDLTYRPWSLEGDKIEARRIQEDLPAVSVGVVWRRGSRLSPAASQFLSVVQTYRTHRQRA</sequence>
<keyword evidence="4" id="KW-0804">Transcription</keyword>
<protein>
    <submittedName>
        <fullName evidence="6">LysR family transcriptional regulator</fullName>
    </submittedName>
</protein>
<dbReference type="Pfam" id="PF03466">
    <property type="entry name" value="LysR_substrate"/>
    <property type="match status" value="1"/>
</dbReference>
<evidence type="ECO:0000256" key="1">
    <source>
        <dbReference type="ARBA" id="ARBA00009437"/>
    </source>
</evidence>
<dbReference type="Pfam" id="PF00126">
    <property type="entry name" value="HTH_1"/>
    <property type="match status" value="1"/>
</dbReference>
<accession>A0A0H1R8G0</accession>
<dbReference type="PATRIC" id="fig|1225564.3.peg.5783"/>
<evidence type="ECO:0000313" key="7">
    <source>
        <dbReference type="Proteomes" id="UP000035489"/>
    </source>
</evidence>
<dbReference type="RefSeq" id="WP_047191176.1">
    <property type="nucleotide sequence ID" value="NZ_LCYG01000060.1"/>
</dbReference>
<evidence type="ECO:0000256" key="4">
    <source>
        <dbReference type="ARBA" id="ARBA00023163"/>
    </source>
</evidence>
<keyword evidence="2" id="KW-0805">Transcription regulation</keyword>
<keyword evidence="3" id="KW-0238">DNA-binding</keyword>
<dbReference type="GO" id="GO:0003677">
    <property type="term" value="F:DNA binding"/>
    <property type="evidence" value="ECO:0007669"/>
    <property type="project" value="UniProtKB-KW"/>
</dbReference>
<dbReference type="AlphaFoldDB" id="A0A0H1R8G0"/>
<dbReference type="PRINTS" id="PR00039">
    <property type="entry name" value="HTHLYSR"/>
</dbReference>
<dbReference type="SUPFAM" id="SSF53850">
    <property type="entry name" value="Periplasmic binding protein-like II"/>
    <property type="match status" value="1"/>
</dbReference>
<evidence type="ECO:0000259" key="5">
    <source>
        <dbReference type="PROSITE" id="PS50931"/>
    </source>
</evidence>
<dbReference type="PANTHER" id="PTHR30419:SF8">
    <property type="entry name" value="NITROGEN ASSIMILATION TRANSCRIPTIONAL ACTIVATOR-RELATED"/>
    <property type="match status" value="1"/>
</dbReference>
<dbReference type="SUPFAM" id="SSF46785">
    <property type="entry name" value="Winged helix' DNA-binding domain"/>
    <property type="match status" value="1"/>
</dbReference>
<dbReference type="FunFam" id="1.10.10.10:FF:000001">
    <property type="entry name" value="LysR family transcriptional regulator"/>
    <property type="match status" value="1"/>
</dbReference>
<evidence type="ECO:0000313" key="6">
    <source>
        <dbReference type="EMBL" id="KLK91136.1"/>
    </source>
</evidence>
<feature type="domain" description="HTH lysR-type" evidence="5">
    <location>
        <begin position="3"/>
        <end position="60"/>
    </location>
</feature>
<dbReference type="GO" id="GO:0003700">
    <property type="term" value="F:DNA-binding transcription factor activity"/>
    <property type="evidence" value="ECO:0007669"/>
    <property type="project" value="InterPro"/>
</dbReference>
<dbReference type="InterPro" id="IPR000847">
    <property type="entry name" value="LysR_HTH_N"/>
</dbReference>
<dbReference type="Proteomes" id="UP000035489">
    <property type="component" value="Unassembled WGS sequence"/>
</dbReference>